<accession>A0ABX1TXR3</accession>
<evidence type="ECO:0000313" key="2">
    <source>
        <dbReference type="EMBL" id="NMQ28235.1"/>
    </source>
</evidence>
<gene>
    <name evidence="2" type="ORF">E4Q23_11000</name>
</gene>
<dbReference type="EMBL" id="SPMY01000029">
    <property type="protein sequence ID" value="NMQ28235.1"/>
    <property type="molecule type" value="Genomic_DNA"/>
</dbReference>
<keyword evidence="3" id="KW-1185">Reference proteome</keyword>
<proteinExistence type="predicted"/>
<evidence type="ECO:0000256" key="1">
    <source>
        <dbReference type="SAM" id="MobiDB-lite"/>
    </source>
</evidence>
<sequence length="71" mass="7695">MPGGECDERDERDERDANDGRAPSAARPSLRGGAADAAIQFHPLTISRRIDILTTRKAKPLDCRVGFASSQ</sequence>
<name>A0ABX1TXR3_9PROT</name>
<protein>
    <submittedName>
        <fullName evidence="2">Uncharacterized protein</fullName>
    </submittedName>
</protein>
<organism evidence="2 3">
    <name type="scientific">Candidatus Accumulibacter phosphatis</name>
    <dbReference type="NCBI Taxonomy" id="327160"/>
    <lineage>
        <taxon>Bacteria</taxon>
        <taxon>Pseudomonadati</taxon>
        <taxon>Pseudomonadota</taxon>
        <taxon>Betaproteobacteria</taxon>
        <taxon>Candidatus Accumulibacter</taxon>
    </lineage>
</organism>
<evidence type="ECO:0000313" key="3">
    <source>
        <dbReference type="Proteomes" id="UP000749010"/>
    </source>
</evidence>
<feature type="compositionally biased region" description="Acidic residues" evidence="1">
    <location>
        <begin position="1"/>
        <end position="11"/>
    </location>
</feature>
<dbReference type="Proteomes" id="UP000749010">
    <property type="component" value="Unassembled WGS sequence"/>
</dbReference>
<comment type="caution">
    <text evidence="2">The sequence shown here is derived from an EMBL/GenBank/DDBJ whole genome shotgun (WGS) entry which is preliminary data.</text>
</comment>
<reference evidence="2 3" key="1">
    <citation type="submission" date="2019-03" db="EMBL/GenBank/DDBJ databases">
        <title>Metabolic reconstructions from genomes of highly enriched 'Candidatus Accumulibacter' and 'Candidatus Competibacter' bioreactor populations.</title>
        <authorList>
            <person name="Annavajhala M.K."/>
            <person name="Welles L."/>
            <person name="Abbas B."/>
            <person name="Sorokin D."/>
            <person name="Park H."/>
            <person name="Van Loosdrecht M."/>
            <person name="Chandran K."/>
        </authorList>
    </citation>
    <scope>NUCLEOTIDE SEQUENCE [LARGE SCALE GENOMIC DNA]</scope>
    <source>
        <strain evidence="2 3">SBR_S</strain>
    </source>
</reference>
<dbReference type="RefSeq" id="WP_169066693.1">
    <property type="nucleotide sequence ID" value="NZ_SPMY01000029.1"/>
</dbReference>
<feature type="region of interest" description="Disordered" evidence="1">
    <location>
        <begin position="1"/>
        <end position="34"/>
    </location>
</feature>